<feature type="signal peptide" evidence="19">
    <location>
        <begin position="1"/>
        <end position="19"/>
    </location>
</feature>
<keyword evidence="22" id="KW-1185">Reference proteome</keyword>
<evidence type="ECO:0000256" key="16">
    <source>
        <dbReference type="ARBA" id="ARBA00033083"/>
    </source>
</evidence>
<evidence type="ECO:0000256" key="7">
    <source>
        <dbReference type="ARBA" id="ARBA00022729"/>
    </source>
</evidence>
<dbReference type="Gene3D" id="3.40.50.11340">
    <property type="match status" value="1"/>
</dbReference>
<evidence type="ECO:0000256" key="17">
    <source>
        <dbReference type="ARBA" id="ARBA00047273"/>
    </source>
</evidence>
<comment type="pathway">
    <text evidence="3">Protein modification; protein glycosylation.</text>
</comment>
<keyword evidence="11" id="KW-0325">Glycoprotein</keyword>
<name>A0A814R5J0_ADIRI</name>
<dbReference type="EC" id="2.4.1.221" evidence="4"/>
<keyword evidence="6" id="KW-0808">Transferase</keyword>
<dbReference type="GO" id="GO:0006004">
    <property type="term" value="P:fucose metabolic process"/>
    <property type="evidence" value="ECO:0007669"/>
    <property type="project" value="UniProtKB-KW"/>
</dbReference>
<dbReference type="PANTHER" id="PTHR13398:SF0">
    <property type="entry name" value="GDP-FUCOSE PROTEIN O-FUCOSYLTRANSFERASE 2"/>
    <property type="match status" value="1"/>
</dbReference>
<evidence type="ECO:0000256" key="2">
    <source>
        <dbReference type="ARBA" id="ARBA00004555"/>
    </source>
</evidence>
<feature type="chain" id="PRO_5035685252" description="GDP-fucose protein O-fucosyltransferase 2" evidence="19">
    <location>
        <begin position="20"/>
        <end position="446"/>
    </location>
</feature>
<comment type="caution">
    <text evidence="21">The sequence shown here is derived from an EMBL/GenBank/DDBJ whole genome shotgun (WGS) entry which is preliminary data.</text>
</comment>
<keyword evidence="13" id="KW-0119">Carbohydrate metabolism</keyword>
<keyword evidence="5" id="KW-0328">Glycosyltransferase</keyword>
<dbReference type="AlphaFoldDB" id="A0A814R5J0"/>
<sequence>MRYLLIFLVFQSCSSLSNSENEQCTKDSCSALTSSNYYLLYDVNHGEGFNLRRDVYVRMANLVHTLRERTSPESNWTLVLPPWGPLYHWFSYNLQRAQLPWSLFFDLKSLAKFVPVIEFEEFLRLSSPVLTIPYVFALQHFNEGWGEKFEEKLEIRQCNDEAMYEKRSDNYYHGWFFGYEDRVRAKQFDCLSAQGFVTVLVDYAMKNLTWSQEINDEHLLKSVMFDRAETLLHVDYGGYNYWRARRSMRYARRLINLGNRFRSEYLNSTDIHDRTYLVDDWTRAEYLSDQALGGPYLGIHLRRQDYVKARPEYVPSLEHAARQVCHQLLHLNLSIAFIATDANENEIDEVRQHAFKICHISTDQILTYRPDGKILEKILDGGKAIVDQWICAHARYFIGSYESTFSFRIQEDREILGFSKDSTFNRLCGDNEGLSCEKSTVWPIVY</sequence>
<dbReference type="EMBL" id="CAJNOJ010000108">
    <property type="protein sequence ID" value="CAF1129150.1"/>
    <property type="molecule type" value="Genomic_DNA"/>
</dbReference>
<dbReference type="InterPro" id="IPR019378">
    <property type="entry name" value="GDP-Fuc_O-FucTrfase"/>
</dbReference>
<evidence type="ECO:0000256" key="1">
    <source>
        <dbReference type="ARBA" id="ARBA00004240"/>
    </source>
</evidence>
<dbReference type="FunFam" id="3.40.50.11350:FF:000002">
    <property type="entry name" value="GDP-fucose protein O-fucosyltransferase 2"/>
    <property type="match status" value="1"/>
</dbReference>
<comment type="catalytic activity">
    <reaction evidence="18">
        <text>L-seryl-[protein] + GDP-beta-L-fucose = 3-O-(alpha-L-fucosyl)-L-seryl-[protein] + GDP + H(+)</text>
        <dbReference type="Rhea" id="RHEA:63644"/>
        <dbReference type="Rhea" id="RHEA-COMP:9863"/>
        <dbReference type="Rhea" id="RHEA-COMP:17914"/>
        <dbReference type="ChEBI" id="CHEBI:15378"/>
        <dbReference type="ChEBI" id="CHEBI:29999"/>
        <dbReference type="ChEBI" id="CHEBI:57273"/>
        <dbReference type="ChEBI" id="CHEBI:58189"/>
        <dbReference type="ChEBI" id="CHEBI:189632"/>
        <dbReference type="EC" id="2.4.1.221"/>
    </reaction>
    <physiologicalReaction direction="left-to-right" evidence="18">
        <dbReference type="Rhea" id="RHEA:63645"/>
    </physiologicalReaction>
</comment>
<dbReference type="GO" id="GO:0005794">
    <property type="term" value="C:Golgi apparatus"/>
    <property type="evidence" value="ECO:0007669"/>
    <property type="project" value="UniProtKB-SubCell"/>
</dbReference>
<keyword evidence="9" id="KW-0333">Golgi apparatus</keyword>
<comment type="catalytic activity">
    <reaction evidence="17">
        <text>L-threonyl-[protein] + GDP-beta-L-fucose = 3-O-(alpha-L-fucosyl)-L-threonyl-[protein] + GDP + H(+)</text>
        <dbReference type="Rhea" id="RHEA:70491"/>
        <dbReference type="Rhea" id="RHEA-COMP:11060"/>
        <dbReference type="Rhea" id="RHEA-COMP:17915"/>
        <dbReference type="ChEBI" id="CHEBI:15378"/>
        <dbReference type="ChEBI" id="CHEBI:30013"/>
        <dbReference type="ChEBI" id="CHEBI:57273"/>
        <dbReference type="ChEBI" id="CHEBI:58189"/>
        <dbReference type="ChEBI" id="CHEBI:189631"/>
        <dbReference type="EC" id="2.4.1.221"/>
    </reaction>
    <physiologicalReaction direction="left-to-right" evidence="17">
        <dbReference type="Rhea" id="RHEA:70492"/>
    </physiologicalReaction>
</comment>
<evidence type="ECO:0000256" key="13">
    <source>
        <dbReference type="ARBA" id="ARBA00023277"/>
    </source>
</evidence>
<evidence type="ECO:0000256" key="19">
    <source>
        <dbReference type="SAM" id="SignalP"/>
    </source>
</evidence>
<keyword evidence="10" id="KW-1015">Disulfide bond</keyword>
<comment type="similarity">
    <text evidence="14">Belongs to the glycosyltransferase 68 family.</text>
</comment>
<gene>
    <name evidence="21" type="ORF">EDS130_LOCUS21482</name>
    <name evidence="20" type="ORF">XAT740_LOCUS12386</name>
</gene>
<accession>A0A814R5J0</accession>
<dbReference type="Proteomes" id="UP000663828">
    <property type="component" value="Unassembled WGS sequence"/>
</dbReference>
<evidence type="ECO:0000256" key="9">
    <source>
        <dbReference type="ARBA" id="ARBA00023034"/>
    </source>
</evidence>
<proteinExistence type="inferred from homology"/>
<evidence type="ECO:0000256" key="4">
    <source>
        <dbReference type="ARBA" id="ARBA00012196"/>
    </source>
</evidence>
<evidence type="ECO:0000313" key="22">
    <source>
        <dbReference type="Proteomes" id="UP000663828"/>
    </source>
</evidence>
<dbReference type="OrthoDB" id="422368at2759"/>
<evidence type="ECO:0000313" key="23">
    <source>
        <dbReference type="Proteomes" id="UP000663852"/>
    </source>
</evidence>
<dbReference type="CDD" id="cd11298">
    <property type="entry name" value="O-FucT-2"/>
    <property type="match status" value="1"/>
</dbReference>
<evidence type="ECO:0000256" key="5">
    <source>
        <dbReference type="ARBA" id="ARBA00022676"/>
    </source>
</evidence>
<evidence type="ECO:0000256" key="18">
    <source>
        <dbReference type="ARBA" id="ARBA00048647"/>
    </source>
</evidence>
<evidence type="ECO:0000313" key="20">
    <source>
        <dbReference type="EMBL" id="CAF0984940.1"/>
    </source>
</evidence>
<keyword evidence="7 19" id="KW-0732">Signal</keyword>
<reference evidence="21" key="1">
    <citation type="submission" date="2021-02" db="EMBL/GenBank/DDBJ databases">
        <authorList>
            <person name="Nowell W R."/>
        </authorList>
    </citation>
    <scope>NUCLEOTIDE SEQUENCE</scope>
</reference>
<evidence type="ECO:0000313" key="21">
    <source>
        <dbReference type="EMBL" id="CAF1129150.1"/>
    </source>
</evidence>
<evidence type="ECO:0000256" key="10">
    <source>
        <dbReference type="ARBA" id="ARBA00023157"/>
    </source>
</evidence>
<protein>
    <recommendedName>
        <fullName evidence="15">GDP-fucose protein O-fucosyltransferase 2</fullName>
        <ecNumber evidence="4">2.4.1.221</ecNumber>
    </recommendedName>
    <alternativeName>
        <fullName evidence="16">Peptide-O-fucosyltransferase 2</fullName>
    </alternativeName>
</protein>
<keyword evidence="8" id="KW-0256">Endoplasmic reticulum</keyword>
<dbReference type="PANTHER" id="PTHR13398">
    <property type="entry name" value="GDP-FUCOSE PROTEIN O-FUCOSYLTRANSFERASE 2"/>
    <property type="match status" value="1"/>
</dbReference>
<dbReference type="InterPro" id="IPR045130">
    <property type="entry name" value="OFUT2-like"/>
</dbReference>
<comment type="subcellular location">
    <subcellularLocation>
        <location evidence="1">Endoplasmic reticulum</location>
    </subcellularLocation>
    <subcellularLocation>
        <location evidence="2">Golgi apparatus</location>
    </subcellularLocation>
</comment>
<dbReference type="Proteomes" id="UP000663852">
    <property type="component" value="Unassembled WGS sequence"/>
</dbReference>
<evidence type="ECO:0000256" key="12">
    <source>
        <dbReference type="ARBA" id="ARBA00023253"/>
    </source>
</evidence>
<dbReference type="GO" id="GO:0005783">
    <property type="term" value="C:endoplasmic reticulum"/>
    <property type="evidence" value="ECO:0007669"/>
    <property type="project" value="UniProtKB-SubCell"/>
</dbReference>
<dbReference type="EMBL" id="CAJNOR010000698">
    <property type="protein sequence ID" value="CAF0984940.1"/>
    <property type="molecule type" value="Genomic_DNA"/>
</dbReference>
<evidence type="ECO:0000256" key="3">
    <source>
        <dbReference type="ARBA" id="ARBA00004922"/>
    </source>
</evidence>
<evidence type="ECO:0000256" key="6">
    <source>
        <dbReference type="ARBA" id="ARBA00022679"/>
    </source>
</evidence>
<evidence type="ECO:0000256" key="15">
    <source>
        <dbReference type="ARBA" id="ARBA00026232"/>
    </source>
</evidence>
<dbReference type="Pfam" id="PF10250">
    <property type="entry name" value="O-FucT"/>
    <property type="match status" value="1"/>
</dbReference>
<keyword evidence="12" id="KW-0294">Fucose metabolism</keyword>
<dbReference type="Gene3D" id="3.40.50.11350">
    <property type="match status" value="1"/>
</dbReference>
<evidence type="ECO:0000256" key="11">
    <source>
        <dbReference type="ARBA" id="ARBA00023180"/>
    </source>
</evidence>
<dbReference type="GO" id="GO:0046922">
    <property type="term" value="F:peptide-O-fucosyltransferase activity"/>
    <property type="evidence" value="ECO:0007669"/>
    <property type="project" value="UniProtKB-EC"/>
</dbReference>
<organism evidence="21 23">
    <name type="scientific">Adineta ricciae</name>
    <name type="common">Rotifer</name>
    <dbReference type="NCBI Taxonomy" id="249248"/>
    <lineage>
        <taxon>Eukaryota</taxon>
        <taxon>Metazoa</taxon>
        <taxon>Spiralia</taxon>
        <taxon>Gnathifera</taxon>
        <taxon>Rotifera</taxon>
        <taxon>Eurotatoria</taxon>
        <taxon>Bdelloidea</taxon>
        <taxon>Adinetida</taxon>
        <taxon>Adinetidae</taxon>
        <taxon>Adineta</taxon>
    </lineage>
</organism>
<evidence type="ECO:0000256" key="8">
    <source>
        <dbReference type="ARBA" id="ARBA00022824"/>
    </source>
</evidence>
<evidence type="ECO:0000256" key="14">
    <source>
        <dbReference type="ARBA" id="ARBA00025803"/>
    </source>
</evidence>